<name>A0A0C9SWB0_PLICR</name>
<keyword evidence="3" id="KW-1185">Reference proteome</keyword>
<evidence type="ECO:0000313" key="3">
    <source>
        <dbReference type="Proteomes" id="UP000053263"/>
    </source>
</evidence>
<feature type="region of interest" description="Disordered" evidence="1">
    <location>
        <begin position="369"/>
        <end position="411"/>
    </location>
</feature>
<sequence length="649" mass="70208">MPTIIFHSSYRCAPHPARPPFGTQKQPPPSLAQPRTLSHRAQVPSARSCGTHFDVHAPACRAPSPCPRHRHWCGLEPGLATSPIARRPPFPAVHRLSVCAAAARTQLCTVHRCAAPSTVAHRPPLRRTVHRRTAPSTVAPPRPPSRTVPCRSPCTGAHSCGTHCPGSPAVPHCAPSVSVRSYGTHAAVRAPSPSRTIPGQAPPPVAHRPPSRTVPGRAPSIAAKCAPPAPAWLGACSHIVPAPSSSPFIVLSPPIPAVIAGHANGGARREKRRTTSPDDDDDLPTPAITPAPASSLRPSLRPLPHPPLRFTPTPTNAFHPHAHILAHAAHLFVAHAHAHVNIRVGARAHLCDRRHAHPRDCTRRTLVPRRPETRGSAPTLGCRIDRKPNSMRMGGGSGNAKGVGTESARTGPRMAAHNGAIRLVVRQHLFAPANRLSIGAARSGRRRQRTTGRYALSFGLVYAFVVATQRHATAARCRKQGSSERRAPCPPFDAFHILPARAMRPPRPRSCRAHPTPSLSVRVLAPSTRARPPHRRSCRAHIRYLRACAHPPHTPPHPRAHAHAAYAHVRGLRARGQLPHTHTRRARARPLRPPHAPCTPTPPMRTLAPRARPRSPYAHAHVRPRAPHALHARTYVSRTAFFIFLACIQ</sequence>
<accession>A0A0C9SWB0</accession>
<protein>
    <submittedName>
        <fullName evidence="2">Uncharacterized protein</fullName>
    </submittedName>
</protein>
<proteinExistence type="predicted"/>
<dbReference type="EMBL" id="KN832575">
    <property type="protein sequence ID" value="KII83590.1"/>
    <property type="molecule type" value="Genomic_DNA"/>
</dbReference>
<evidence type="ECO:0000256" key="1">
    <source>
        <dbReference type="SAM" id="MobiDB-lite"/>
    </source>
</evidence>
<feature type="region of interest" description="Disordered" evidence="1">
    <location>
        <begin position="185"/>
        <end position="221"/>
    </location>
</feature>
<feature type="compositionally biased region" description="Low complexity" evidence="1">
    <location>
        <begin position="284"/>
        <end position="300"/>
    </location>
</feature>
<evidence type="ECO:0000313" key="2">
    <source>
        <dbReference type="EMBL" id="KII83590.1"/>
    </source>
</evidence>
<organism evidence="2 3">
    <name type="scientific">Plicaturopsis crispa FD-325 SS-3</name>
    <dbReference type="NCBI Taxonomy" id="944288"/>
    <lineage>
        <taxon>Eukaryota</taxon>
        <taxon>Fungi</taxon>
        <taxon>Dikarya</taxon>
        <taxon>Basidiomycota</taxon>
        <taxon>Agaricomycotina</taxon>
        <taxon>Agaricomycetes</taxon>
        <taxon>Agaricomycetidae</taxon>
        <taxon>Amylocorticiales</taxon>
        <taxon>Amylocorticiaceae</taxon>
        <taxon>Plicatura</taxon>
        <taxon>Plicaturopsis crispa</taxon>
    </lineage>
</organism>
<dbReference type="AlphaFoldDB" id="A0A0C9SWB0"/>
<feature type="compositionally biased region" description="Basic residues" evidence="1">
    <location>
        <begin position="582"/>
        <end position="592"/>
    </location>
</feature>
<dbReference type="Proteomes" id="UP000053263">
    <property type="component" value="Unassembled WGS sequence"/>
</dbReference>
<feature type="compositionally biased region" description="Pro residues" evidence="1">
    <location>
        <begin position="593"/>
        <end position="603"/>
    </location>
</feature>
<feature type="region of interest" description="Disordered" evidence="1">
    <location>
        <begin position="582"/>
        <end position="611"/>
    </location>
</feature>
<dbReference type="HOGENOM" id="CLU_422173_0_0_1"/>
<feature type="region of interest" description="Disordered" evidence="1">
    <location>
        <begin position="261"/>
        <end position="309"/>
    </location>
</feature>
<gene>
    <name evidence="2" type="ORF">PLICRDRAFT_180207</name>
</gene>
<reference evidence="2 3" key="1">
    <citation type="submission" date="2014-06" db="EMBL/GenBank/DDBJ databases">
        <title>Evolutionary Origins and Diversification of the Mycorrhizal Mutualists.</title>
        <authorList>
            <consortium name="DOE Joint Genome Institute"/>
            <consortium name="Mycorrhizal Genomics Consortium"/>
            <person name="Kohler A."/>
            <person name="Kuo A."/>
            <person name="Nagy L.G."/>
            <person name="Floudas D."/>
            <person name="Copeland A."/>
            <person name="Barry K.W."/>
            <person name="Cichocki N."/>
            <person name="Veneault-Fourrey C."/>
            <person name="LaButti K."/>
            <person name="Lindquist E.A."/>
            <person name="Lipzen A."/>
            <person name="Lundell T."/>
            <person name="Morin E."/>
            <person name="Murat C."/>
            <person name="Riley R."/>
            <person name="Ohm R."/>
            <person name="Sun H."/>
            <person name="Tunlid A."/>
            <person name="Henrissat B."/>
            <person name="Grigoriev I.V."/>
            <person name="Hibbett D.S."/>
            <person name="Martin F."/>
        </authorList>
    </citation>
    <scope>NUCLEOTIDE SEQUENCE [LARGE SCALE GENOMIC DNA]</scope>
    <source>
        <strain evidence="2 3">FD-325 SS-3</strain>
    </source>
</reference>